<name>A0AAV4WTW7_9ARAC</name>
<dbReference type="AlphaFoldDB" id="A0AAV4WTW7"/>
<evidence type="ECO:0000313" key="3">
    <source>
        <dbReference type="Proteomes" id="UP001054837"/>
    </source>
</evidence>
<dbReference type="EMBL" id="BPLQ01015153">
    <property type="protein sequence ID" value="GIY86172.1"/>
    <property type="molecule type" value="Genomic_DNA"/>
</dbReference>
<organism evidence="2 3">
    <name type="scientific">Caerostris darwini</name>
    <dbReference type="NCBI Taxonomy" id="1538125"/>
    <lineage>
        <taxon>Eukaryota</taxon>
        <taxon>Metazoa</taxon>
        <taxon>Ecdysozoa</taxon>
        <taxon>Arthropoda</taxon>
        <taxon>Chelicerata</taxon>
        <taxon>Arachnida</taxon>
        <taxon>Araneae</taxon>
        <taxon>Araneomorphae</taxon>
        <taxon>Entelegynae</taxon>
        <taxon>Araneoidea</taxon>
        <taxon>Araneidae</taxon>
        <taxon>Caerostris</taxon>
    </lineage>
</organism>
<accession>A0AAV4WTW7</accession>
<feature type="region of interest" description="Disordered" evidence="1">
    <location>
        <begin position="73"/>
        <end position="107"/>
    </location>
</feature>
<sequence>MGSQSARRECTHSNGQKAHKNFCHVNYNSPMSPKIQVAAGRTKADLWEPFIFWEGKPRKAKALYHVSLLSSNQNGVTQSNLPRLPLRNHRKEPCSVMSGIRQATKRQ</sequence>
<evidence type="ECO:0000313" key="2">
    <source>
        <dbReference type="EMBL" id="GIY86172.1"/>
    </source>
</evidence>
<keyword evidence="3" id="KW-1185">Reference proteome</keyword>
<dbReference type="Proteomes" id="UP001054837">
    <property type="component" value="Unassembled WGS sequence"/>
</dbReference>
<proteinExistence type="predicted"/>
<comment type="caution">
    <text evidence="2">The sequence shown here is derived from an EMBL/GenBank/DDBJ whole genome shotgun (WGS) entry which is preliminary data.</text>
</comment>
<protein>
    <submittedName>
        <fullName evidence="2">Uncharacterized protein</fullName>
    </submittedName>
</protein>
<reference evidence="2 3" key="1">
    <citation type="submission" date="2021-06" db="EMBL/GenBank/DDBJ databases">
        <title>Caerostris darwini draft genome.</title>
        <authorList>
            <person name="Kono N."/>
            <person name="Arakawa K."/>
        </authorList>
    </citation>
    <scope>NUCLEOTIDE SEQUENCE [LARGE SCALE GENOMIC DNA]</scope>
</reference>
<gene>
    <name evidence="2" type="ORF">CDAR_547181</name>
</gene>
<evidence type="ECO:0000256" key="1">
    <source>
        <dbReference type="SAM" id="MobiDB-lite"/>
    </source>
</evidence>